<dbReference type="Proteomes" id="UP000823561">
    <property type="component" value="Chromosome 1"/>
</dbReference>
<sequence>MASSFVPVAVPVKWALSRPGSSRSVESLSSSPGSPRCHSPWTSGGAISCPSVPFPPLGTQRGFERSSGVFSNVESSSLQEDWEDRPPTPTLLGYEVMEERSKFTVYKILVRRTPDESWVVFRRYTDFSRLNDKLKEMLPRFKLSLPPKRWFRDNYDMSFLEERQLGLQTFLQNLVAFKDITNSEAVRAFLCLDDPPGPFDSLEESRAFCETLEETNHRLQRELVDKHRQTESLKKLLEEKDLKISLLEKAIDTGVAVSPLRHCQPLIYSESSTDCNTEEKEDTEKTSPSPGQRRHTQSCEIQTPGKAHRAYWYGPASGSPIGPYQFTSSP</sequence>
<evidence type="ECO:0000259" key="18">
    <source>
        <dbReference type="PROSITE" id="PS50195"/>
    </source>
</evidence>
<keyword evidence="6" id="KW-0963">Cytoplasm</keyword>
<organism evidence="19 20">
    <name type="scientific">Alosa alosa</name>
    <name type="common">allis shad</name>
    <dbReference type="NCBI Taxonomy" id="278164"/>
    <lineage>
        <taxon>Eukaryota</taxon>
        <taxon>Metazoa</taxon>
        <taxon>Chordata</taxon>
        <taxon>Craniata</taxon>
        <taxon>Vertebrata</taxon>
        <taxon>Euteleostomi</taxon>
        <taxon>Actinopterygii</taxon>
        <taxon>Neopterygii</taxon>
        <taxon>Teleostei</taxon>
        <taxon>Clupei</taxon>
        <taxon>Clupeiformes</taxon>
        <taxon>Clupeoidei</taxon>
        <taxon>Clupeidae</taxon>
        <taxon>Alosa</taxon>
    </lineage>
</organism>
<evidence type="ECO:0000256" key="9">
    <source>
        <dbReference type="ARBA" id="ARBA00022927"/>
    </source>
</evidence>
<dbReference type="GO" id="GO:0008333">
    <property type="term" value="P:endosome to lysosome transport"/>
    <property type="evidence" value="ECO:0007669"/>
    <property type="project" value="TreeGrafter"/>
</dbReference>
<feature type="compositionally biased region" description="Low complexity" evidence="17">
    <location>
        <begin position="17"/>
        <end position="40"/>
    </location>
</feature>
<dbReference type="InterPro" id="IPR036871">
    <property type="entry name" value="PX_dom_sf"/>
</dbReference>
<gene>
    <name evidence="19" type="ORF">AALO_G00017370</name>
</gene>
<evidence type="ECO:0000256" key="4">
    <source>
        <dbReference type="ARBA" id="ARBA00004496"/>
    </source>
</evidence>
<keyword evidence="20" id="KW-1185">Reference proteome</keyword>
<comment type="subcellular location">
    <subcellularLocation>
        <location evidence="4">Cytoplasm</location>
    </subcellularLocation>
    <subcellularLocation>
        <location evidence="1">Early endosome membrane</location>
    </subcellularLocation>
    <subcellularLocation>
        <location evidence="3">Late endosome membrane</location>
        <topology evidence="3">Peripheral membrane protein</topology>
        <orientation evidence="3">Cytoplasmic side</orientation>
    </subcellularLocation>
    <subcellularLocation>
        <location evidence="2">Lysosome</location>
    </subcellularLocation>
</comment>
<feature type="domain" description="PX" evidence="18">
    <location>
        <begin position="84"/>
        <end position="197"/>
    </location>
</feature>
<dbReference type="PANTHER" id="PTHR22999">
    <property type="entry name" value="PX SERINE/THREONINE KINASE PXK"/>
    <property type="match status" value="1"/>
</dbReference>
<dbReference type="PROSITE" id="PS50195">
    <property type="entry name" value="PX"/>
    <property type="match status" value="1"/>
</dbReference>
<keyword evidence="11" id="KW-0446">Lipid-binding</keyword>
<keyword evidence="7" id="KW-0597">Phosphoprotein</keyword>
<reference evidence="19 20" key="1">
    <citation type="submission" date="2020-10" db="EMBL/GenBank/DDBJ databases">
        <title>Chromosome-scale genome assembly of the Allis shad, Alosa alosa.</title>
        <authorList>
            <person name="Margot Z."/>
            <person name="Christophe K."/>
            <person name="Cabau C."/>
            <person name="Louis A."/>
            <person name="Berthelot C."/>
            <person name="Parey E."/>
            <person name="Roest Crollius H."/>
            <person name="Montfort J."/>
            <person name="Robinson-Rechavi M."/>
            <person name="Bucao C."/>
            <person name="Bouchez O."/>
            <person name="Gislard M."/>
            <person name="Lluch J."/>
            <person name="Milhes M."/>
            <person name="Lampietro C."/>
            <person name="Lopez Roques C."/>
            <person name="Donnadieu C."/>
            <person name="Braasch I."/>
            <person name="Desvignes T."/>
            <person name="Postlethwait J."/>
            <person name="Bobe J."/>
            <person name="Guiguen Y."/>
        </authorList>
    </citation>
    <scope>NUCLEOTIDE SEQUENCE [LARGE SCALE GENOMIC DNA]</scope>
    <source>
        <strain evidence="19">M-15738</strain>
        <tissue evidence="19">Blood</tissue>
    </source>
</reference>
<dbReference type="GO" id="GO:0035091">
    <property type="term" value="F:phosphatidylinositol binding"/>
    <property type="evidence" value="ECO:0007669"/>
    <property type="project" value="InterPro"/>
</dbReference>
<keyword evidence="9" id="KW-0653">Protein transport</keyword>
<evidence type="ECO:0000256" key="8">
    <source>
        <dbReference type="ARBA" id="ARBA00022753"/>
    </source>
</evidence>
<dbReference type="AlphaFoldDB" id="A0AAV6HJV0"/>
<name>A0AAV6HJV0_9TELE</name>
<evidence type="ECO:0000256" key="17">
    <source>
        <dbReference type="SAM" id="MobiDB-lite"/>
    </source>
</evidence>
<evidence type="ECO:0000256" key="3">
    <source>
        <dbReference type="ARBA" id="ARBA00004492"/>
    </source>
</evidence>
<dbReference type="GO" id="GO:0031902">
    <property type="term" value="C:late endosome membrane"/>
    <property type="evidence" value="ECO:0007669"/>
    <property type="project" value="UniProtKB-SubCell"/>
</dbReference>
<feature type="region of interest" description="Disordered" evidence="17">
    <location>
        <begin position="17"/>
        <end position="42"/>
    </location>
</feature>
<keyword evidence="12" id="KW-0472">Membrane</keyword>
<feature type="coiled-coil region" evidence="16">
    <location>
        <begin position="202"/>
        <end position="229"/>
    </location>
</feature>
<accession>A0AAV6HJV0</accession>
<evidence type="ECO:0000256" key="6">
    <source>
        <dbReference type="ARBA" id="ARBA00022490"/>
    </source>
</evidence>
<comment type="subunit">
    <text evidence="14">Homooligomer. Interacts with EGFR.</text>
</comment>
<proteinExistence type="predicted"/>
<evidence type="ECO:0000256" key="1">
    <source>
        <dbReference type="ARBA" id="ARBA00004146"/>
    </source>
</evidence>
<protein>
    <recommendedName>
        <fullName evidence="15">Sorting nexin-16</fullName>
    </recommendedName>
</protein>
<evidence type="ECO:0000256" key="2">
    <source>
        <dbReference type="ARBA" id="ARBA00004371"/>
    </source>
</evidence>
<evidence type="ECO:0000256" key="11">
    <source>
        <dbReference type="ARBA" id="ARBA00023121"/>
    </source>
</evidence>
<keyword evidence="8" id="KW-0967">Endosome</keyword>
<dbReference type="Gene3D" id="3.30.1520.10">
    <property type="entry name" value="Phox-like domain"/>
    <property type="match status" value="1"/>
</dbReference>
<dbReference type="GO" id="GO:0031901">
    <property type="term" value="C:early endosome membrane"/>
    <property type="evidence" value="ECO:0007669"/>
    <property type="project" value="UniProtKB-SubCell"/>
</dbReference>
<evidence type="ECO:0000256" key="12">
    <source>
        <dbReference type="ARBA" id="ARBA00023136"/>
    </source>
</evidence>
<evidence type="ECO:0000256" key="7">
    <source>
        <dbReference type="ARBA" id="ARBA00022553"/>
    </source>
</evidence>
<keyword evidence="10 16" id="KW-0175">Coiled coil</keyword>
<dbReference type="SUPFAM" id="SSF64268">
    <property type="entry name" value="PX domain"/>
    <property type="match status" value="1"/>
</dbReference>
<dbReference type="EMBL" id="JADWDJ010000001">
    <property type="protein sequence ID" value="KAG5286659.1"/>
    <property type="molecule type" value="Genomic_DNA"/>
</dbReference>
<evidence type="ECO:0000256" key="16">
    <source>
        <dbReference type="SAM" id="Coils"/>
    </source>
</evidence>
<dbReference type="PANTHER" id="PTHR22999:SF23">
    <property type="entry name" value="SORTING NEXIN-16"/>
    <property type="match status" value="1"/>
</dbReference>
<dbReference type="FunFam" id="3.30.1520.10:FF:000011">
    <property type="entry name" value="Putative sorting nexin-16"/>
    <property type="match status" value="1"/>
</dbReference>
<evidence type="ECO:0000313" key="20">
    <source>
        <dbReference type="Proteomes" id="UP000823561"/>
    </source>
</evidence>
<evidence type="ECO:0000256" key="10">
    <source>
        <dbReference type="ARBA" id="ARBA00023054"/>
    </source>
</evidence>
<evidence type="ECO:0000256" key="15">
    <source>
        <dbReference type="ARBA" id="ARBA00071931"/>
    </source>
</evidence>
<dbReference type="Pfam" id="PF00787">
    <property type="entry name" value="PX"/>
    <property type="match status" value="1"/>
</dbReference>
<dbReference type="InterPro" id="IPR001683">
    <property type="entry name" value="PX_dom"/>
</dbReference>
<dbReference type="GO" id="GO:0005764">
    <property type="term" value="C:lysosome"/>
    <property type="evidence" value="ECO:0007669"/>
    <property type="project" value="UniProtKB-SubCell"/>
</dbReference>
<dbReference type="SMART" id="SM00312">
    <property type="entry name" value="PX"/>
    <property type="match status" value="1"/>
</dbReference>
<keyword evidence="13" id="KW-0458">Lysosome</keyword>
<dbReference type="GO" id="GO:0045022">
    <property type="term" value="P:early endosome to late endosome transport"/>
    <property type="evidence" value="ECO:0007669"/>
    <property type="project" value="TreeGrafter"/>
</dbReference>
<evidence type="ECO:0000256" key="5">
    <source>
        <dbReference type="ARBA" id="ARBA00022448"/>
    </source>
</evidence>
<comment type="caution">
    <text evidence="19">The sequence shown here is derived from an EMBL/GenBank/DDBJ whole genome shotgun (WGS) entry which is preliminary data.</text>
</comment>
<evidence type="ECO:0000256" key="14">
    <source>
        <dbReference type="ARBA" id="ARBA00063452"/>
    </source>
</evidence>
<evidence type="ECO:0000313" key="19">
    <source>
        <dbReference type="EMBL" id="KAG5286659.1"/>
    </source>
</evidence>
<feature type="region of interest" description="Disordered" evidence="17">
    <location>
        <begin position="272"/>
        <end position="330"/>
    </location>
</feature>
<evidence type="ECO:0000256" key="13">
    <source>
        <dbReference type="ARBA" id="ARBA00023228"/>
    </source>
</evidence>
<dbReference type="InterPro" id="IPR051837">
    <property type="entry name" value="SortingNexin/PXDomain-PKLike"/>
</dbReference>
<keyword evidence="5" id="KW-0813">Transport</keyword>
<dbReference type="GO" id="GO:0006622">
    <property type="term" value="P:protein targeting to lysosome"/>
    <property type="evidence" value="ECO:0007669"/>
    <property type="project" value="TreeGrafter"/>
</dbReference>